<dbReference type="GO" id="GO:0005789">
    <property type="term" value="C:endoplasmic reticulum membrane"/>
    <property type="evidence" value="ECO:0007669"/>
    <property type="project" value="UniProtKB-SubCell"/>
</dbReference>
<evidence type="ECO:0000256" key="2">
    <source>
        <dbReference type="ARBA" id="ARBA00004922"/>
    </source>
</evidence>
<proteinExistence type="inferred from homology"/>
<comment type="subcellular location">
    <subcellularLocation>
        <location evidence="1">Endoplasmic reticulum membrane</location>
        <topology evidence="1">Multi-pass membrane protein</topology>
    </subcellularLocation>
</comment>
<evidence type="ECO:0000313" key="17">
    <source>
        <dbReference type="Proteomes" id="UP000315783"/>
    </source>
</evidence>
<dbReference type="GO" id="GO:0006488">
    <property type="term" value="P:dolichol-linked oligosaccharide biosynthetic process"/>
    <property type="evidence" value="ECO:0007669"/>
    <property type="project" value="InterPro"/>
</dbReference>
<dbReference type="GO" id="GO:0106073">
    <property type="term" value="F:dolichyl pyrophosphate Glc2Man9GlcNAc2 alpha-1,2-glucosyltransferase activity"/>
    <property type="evidence" value="ECO:0007669"/>
    <property type="project" value="UniProtKB-EC"/>
</dbReference>
<evidence type="ECO:0000256" key="10">
    <source>
        <dbReference type="ARBA" id="ARBA00022989"/>
    </source>
</evidence>
<dbReference type="InterPro" id="IPR016900">
    <property type="entry name" value="Alg10"/>
</dbReference>
<feature type="transmembrane region" description="Helical" evidence="15">
    <location>
        <begin position="561"/>
        <end position="583"/>
    </location>
</feature>
<dbReference type="Pfam" id="PF04922">
    <property type="entry name" value="DIE2_ALG10"/>
    <property type="match status" value="1"/>
</dbReference>
<evidence type="ECO:0000256" key="7">
    <source>
        <dbReference type="ARBA" id="ARBA00022679"/>
    </source>
</evidence>
<dbReference type="UniPathway" id="UPA00378"/>
<dbReference type="STRING" id="43265.A0A545VFI4"/>
<dbReference type="OrthoDB" id="4769at2759"/>
<dbReference type="Proteomes" id="UP000315783">
    <property type="component" value="Unassembled WGS sequence"/>
</dbReference>
<comment type="pathway">
    <text evidence="2">Protein modification; protein glycosylation.</text>
</comment>
<protein>
    <recommendedName>
        <fullName evidence="5">Dol-P-Glc:Glc(2)Man(9)GlcNAc(2)-PP-Dol alpha-1,2-glucosyltransferase</fullName>
        <ecNumber evidence="4">2.4.1.256</ecNumber>
    </recommendedName>
    <alternativeName>
        <fullName evidence="12">Asparagine-linked glycosylation protein 10</fullName>
    </alternativeName>
</protein>
<feature type="transmembrane region" description="Helical" evidence="15">
    <location>
        <begin position="364"/>
        <end position="383"/>
    </location>
</feature>
<evidence type="ECO:0000256" key="13">
    <source>
        <dbReference type="ARBA" id="ARBA00044727"/>
    </source>
</evidence>
<dbReference type="PANTHER" id="PTHR12989:SF10">
    <property type="entry name" value="DOL-P-GLC:GLC(2)MAN(9)GLCNAC(2)-PP-DOL ALPHA-1,2-GLUCOSYLTRANSFERASE-RELATED"/>
    <property type="match status" value="1"/>
</dbReference>
<keyword evidence="17" id="KW-1185">Reference proteome</keyword>
<evidence type="ECO:0000256" key="12">
    <source>
        <dbReference type="ARBA" id="ARBA00032069"/>
    </source>
</evidence>
<evidence type="ECO:0000256" key="4">
    <source>
        <dbReference type="ARBA" id="ARBA00011967"/>
    </source>
</evidence>
<keyword evidence="11 15" id="KW-0472">Membrane</keyword>
<evidence type="ECO:0000256" key="8">
    <source>
        <dbReference type="ARBA" id="ARBA00022692"/>
    </source>
</evidence>
<evidence type="ECO:0000256" key="15">
    <source>
        <dbReference type="SAM" id="Phobius"/>
    </source>
</evidence>
<comment type="caution">
    <text evidence="16">The sequence shown here is derived from an EMBL/GenBank/DDBJ whole genome shotgun (WGS) entry which is preliminary data.</text>
</comment>
<evidence type="ECO:0000256" key="11">
    <source>
        <dbReference type="ARBA" id="ARBA00023136"/>
    </source>
</evidence>
<keyword evidence="8 15" id="KW-0812">Transmembrane</keyword>
<evidence type="ECO:0000256" key="6">
    <source>
        <dbReference type="ARBA" id="ARBA00022676"/>
    </source>
</evidence>
<name>A0A545VFI4_9HYPO</name>
<dbReference type="AlphaFoldDB" id="A0A545VFI4"/>
<organism evidence="16 17">
    <name type="scientific">Cordyceps javanica</name>
    <dbReference type="NCBI Taxonomy" id="43265"/>
    <lineage>
        <taxon>Eukaryota</taxon>
        <taxon>Fungi</taxon>
        <taxon>Dikarya</taxon>
        <taxon>Ascomycota</taxon>
        <taxon>Pezizomycotina</taxon>
        <taxon>Sordariomycetes</taxon>
        <taxon>Hypocreomycetidae</taxon>
        <taxon>Hypocreales</taxon>
        <taxon>Cordycipitaceae</taxon>
        <taxon>Cordyceps</taxon>
    </lineage>
</organism>
<feature type="transmembrane region" description="Helical" evidence="15">
    <location>
        <begin position="331"/>
        <end position="352"/>
    </location>
</feature>
<evidence type="ECO:0000256" key="3">
    <source>
        <dbReference type="ARBA" id="ARBA00010600"/>
    </source>
</evidence>
<evidence type="ECO:0000313" key="16">
    <source>
        <dbReference type="EMBL" id="TQW00477.1"/>
    </source>
</evidence>
<comment type="function">
    <text evidence="13">Dol-P-Glc:Glc(2)Man(9)GlcNAc(2)-PP-Dol alpha-1,2-glucosyltransferase that operates in the biosynthetic pathway of dolichol-linked oligosaccharides, the glycan precursors employed in protein asparagine (N)-glycosylation. The assembly of dolichol-linked oligosaccharides begins on the cytosolic side of the endoplasmic reticulum membrane and finishes in its lumen. The sequential addition of sugars to dolichol pyrophosphate produces dolichol-linked oligosaccharides containing fourteen sugars, including two GlcNAcs, nine mannoses and three glucoses. Once assembled, the oligosaccharide is transferred from the lipid to nascent proteins by oligosaccharyltransferases. In the lumen of the endoplasmic reticulum, adds the third and last glucose residue from dolichyl phosphate glucose (Dol-P-Glc) onto the lipid-linked oligosaccharide intermediate Glc(2)Man(9)GlcNAc(2)-PP-Dol to produce Glc(3)Man(9)GlcNAc(2)-PP-Dol.</text>
</comment>
<evidence type="ECO:0000256" key="1">
    <source>
        <dbReference type="ARBA" id="ARBA00004477"/>
    </source>
</evidence>
<feature type="transmembrane region" description="Helical" evidence="15">
    <location>
        <begin position="175"/>
        <end position="197"/>
    </location>
</feature>
<evidence type="ECO:0000256" key="9">
    <source>
        <dbReference type="ARBA" id="ARBA00022824"/>
    </source>
</evidence>
<feature type="transmembrane region" description="Helical" evidence="15">
    <location>
        <begin position="466"/>
        <end position="484"/>
    </location>
</feature>
<dbReference type="EMBL" id="SPUK01000001">
    <property type="protein sequence ID" value="TQW00477.1"/>
    <property type="molecule type" value="Genomic_DNA"/>
</dbReference>
<feature type="transmembrane region" description="Helical" evidence="15">
    <location>
        <begin position="12"/>
        <end position="33"/>
    </location>
</feature>
<comment type="catalytic activity">
    <reaction evidence="14">
        <text>an alpha-D-Glc-(1-&gt;3)-alpha-D-Glc-(1-&gt;3)-alpha-D-Man-(1-&gt;2)-alpha-D-Man-(1-&gt;2)-alpha-D-Man-(1-&gt;3)-[alpha-D-Man-(1-&gt;2)-alpha-D-Man-(1-&gt;3)-[alpha-D-Man-(1-&gt;2)-alpha-D-Man-(1-&gt;6)]-alpha-D-Man-(1-&gt;6)]-beta-D-Man-(1-&gt;4)-beta-D-GlcNAc-(1-&gt;4)-alpha-D-GlcNAc-diphospho-di-trans,poly-cis-dolichol + a di-trans,poly-cis-dolichyl beta-D-glucosyl phosphate = a alpha-D-Glc-(1-&gt;2)-alpha-D-Glc-(1-&gt;3)-alpha-D-Glc-(1-&gt;3)-alpha-D-Man-(1-&gt;2)-alpha-D-Man-(1-&gt;2)-alpha-D-Man-(1-&gt;3)-[alpha-D-Man-(1-&gt;2)-alpha-D-Man-(1-&gt;3)-[alpha-D-Man-(1-&gt;2)-alpha-D-Man-(1-&gt;6)]-alpha-D-Man-(1-&gt;6)]-beta-D-Man-(1-&gt;4)-beta-D-GlcNAc-(1-&gt;4)-alpha-D-GlcNAc-diphospho-di-trans,poly-cis-dolichol + a di-trans,poly-cis-dolichyl phosphate + H(+)</text>
        <dbReference type="Rhea" id="RHEA:29543"/>
        <dbReference type="Rhea" id="RHEA-COMP:19498"/>
        <dbReference type="Rhea" id="RHEA-COMP:19502"/>
        <dbReference type="Rhea" id="RHEA-COMP:19512"/>
        <dbReference type="Rhea" id="RHEA-COMP:19522"/>
        <dbReference type="ChEBI" id="CHEBI:15378"/>
        <dbReference type="ChEBI" id="CHEBI:57525"/>
        <dbReference type="ChEBI" id="CHEBI:57683"/>
        <dbReference type="ChEBI" id="CHEBI:132522"/>
        <dbReference type="ChEBI" id="CHEBI:132523"/>
        <dbReference type="EC" id="2.4.1.256"/>
    </reaction>
    <physiologicalReaction direction="left-to-right" evidence="14">
        <dbReference type="Rhea" id="RHEA:29544"/>
    </physiologicalReaction>
</comment>
<feature type="transmembrane region" description="Helical" evidence="15">
    <location>
        <begin position="124"/>
        <end position="144"/>
    </location>
</feature>
<accession>A0A545VFI4</accession>
<dbReference type="PANTHER" id="PTHR12989">
    <property type="entry name" value="ALPHA-1,2-GLUCOSYLTRANSFERASE ALG10"/>
    <property type="match status" value="1"/>
</dbReference>
<evidence type="ECO:0000256" key="5">
    <source>
        <dbReference type="ARBA" id="ARBA00018512"/>
    </source>
</evidence>
<gene>
    <name evidence="16" type="ORF">IF1G_00408</name>
</gene>
<feature type="transmembrane region" description="Helical" evidence="15">
    <location>
        <begin position="308"/>
        <end position="325"/>
    </location>
</feature>
<evidence type="ECO:0000256" key="14">
    <source>
        <dbReference type="ARBA" id="ARBA00048064"/>
    </source>
</evidence>
<keyword evidence="9" id="KW-0256">Endoplasmic reticulum</keyword>
<keyword evidence="6" id="KW-0328">Glycosyltransferase</keyword>
<dbReference type="EC" id="2.4.1.256" evidence="4"/>
<reference evidence="16 17" key="1">
    <citation type="journal article" date="2019" name="Appl. Microbiol. Biotechnol.">
        <title>Genome sequence of Isaria javanica and comparative genome analysis insights into family S53 peptidase evolution in fungal entomopathogens.</title>
        <authorList>
            <person name="Lin R."/>
            <person name="Zhang X."/>
            <person name="Xin B."/>
            <person name="Zou M."/>
            <person name="Gao Y."/>
            <person name="Qin F."/>
            <person name="Hu Q."/>
            <person name="Xie B."/>
            <person name="Cheng X."/>
        </authorList>
    </citation>
    <scope>NUCLEOTIDE SEQUENCE [LARGE SCALE GENOMIC DNA]</scope>
    <source>
        <strain evidence="16 17">IJ1G</strain>
    </source>
</reference>
<keyword evidence="7 16" id="KW-0808">Transferase</keyword>
<feature type="transmembrane region" description="Helical" evidence="15">
    <location>
        <begin position="421"/>
        <end position="445"/>
    </location>
</feature>
<sequence length="677" mass="75428">MAEEEVRSTAALVLGALLPALTTVFFNGIPGAIGGSHLPRWGVRLPILLTCAAQLWFTLVSLTVPEPYLDEIFHIPQAQKYCEGRFFDWDDKITTPPGLYLFSVAAHRIATALRIPQLNVCDPFSLRAINFAGVLGVSYLALWCRQAIEARQHEAVVSSLAPASAPARVRAFSQYALHTAINIGLFPLLFFFGGLYYTDVLSTGVVLAAFANHLSRVGADAGRSPMWSDIVTVALGVWALGMRQTNVFWIVVFMGGLETVHAVKTLRPKRVDQPTMTTLGEKCRYFAWRYSVGDIHDLPIHKSYPDDMIFTALSIGIAVICNPLQVLRQVWPYIVVLASFVSFVQWNGSVVLGDKSNHVATIHLAQMLYIWPFFAFFSLPLLLPSGLSFLNMAASFLRTPTRAATATVAAPGSFLRFRVLWPAYLTGTAVLSLAVVWFNTVVHPFTLADNRHYMFYVFRYTIRRGAAVRLALVLPYTLCRWAVWDALGGHNSWSGDDEGPMAYVSHPFWIPPPTAKIRRQTAAAYPRSPEPRPTAEDRKASEFALRACLEQDSLHLSTKSVATSTGLVLLLATALSLVTAPLVEPRYFILPWVVWRLMVPAWRLKDHLRHGGFLEGSTAVEAAARWSGTYDMRLFLEGAWHMAINLATGYVFLYKPYVWRAENGTVLEGGNLQRFMW</sequence>
<comment type="similarity">
    <text evidence="3">Belongs to the ALG10 glucosyltransferase family.</text>
</comment>
<keyword evidence="10 15" id="KW-1133">Transmembrane helix</keyword>